<keyword evidence="5" id="KW-0067">ATP-binding</keyword>
<evidence type="ECO:0000256" key="6">
    <source>
        <dbReference type="ARBA" id="ARBA00022917"/>
    </source>
</evidence>
<dbReference type="SUPFAM" id="SSF52954">
    <property type="entry name" value="Class II aaRS ABD-related"/>
    <property type="match status" value="1"/>
</dbReference>
<dbReference type="AlphaFoldDB" id="A0A7C1DPL4"/>
<dbReference type="GO" id="GO:0005524">
    <property type="term" value="F:ATP binding"/>
    <property type="evidence" value="ECO:0007669"/>
    <property type="project" value="UniProtKB-KW"/>
</dbReference>
<dbReference type="InterPro" id="IPR036621">
    <property type="entry name" value="Anticodon-bd_dom_sf"/>
</dbReference>
<comment type="caution">
    <text evidence="11">The sequence shown here is derived from an EMBL/GenBank/DDBJ whole genome shotgun (WGS) entry which is preliminary data.</text>
</comment>
<keyword evidence="4" id="KW-0547">Nucleotide-binding</keyword>
<feature type="domain" description="Aminoacyl-transfer RNA synthetases class-II family profile" evidence="10">
    <location>
        <begin position="1"/>
        <end position="277"/>
    </location>
</feature>
<sequence length="374" mass="42919">YLPLGLKVIEKIKAIVREEMNSIEGQEIITTSLQPKNRWEITNRWDDEAVDIWFKTKLKDETEVGLAWSHEEAIIDLMKQQICSYKDLPISVYQFQTKLRNELRAKSGIMRGREFLMKDMYSMCQDSKQHDAFYNSVIEAYKRVFDRTGIGKDTYITFASGGAFTDFSHEFQTLCENGEDTIYLHKDKKIAVNKEVYNESTLNKVGLLKEELVEVTSSEVGNIFDFRISKSKETNFYFINEKGEKQFVHLGSYGIGITRLMGVIVEKFADNKGLSWPKNIAPFKVHLVGLNMEKSEVAKGAEKTYEDLVKVGIETFFDDRLESSPGEKLQDSDLLGMPFRVIVSEKTGDSVEYKGRKDEKPKIITIEEAIKKLG</sequence>
<dbReference type="InterPro" id="IPR004154">
    <property type="entry name" value="Anticodon-bd"/>
</dbReference>
<dbReference type="Gene3D" id="3.30.930.10">
    <property type="entry name" value="Bira Bifunctional Protein, Domain 2"/>
    <property type="match status" value="1"/>
</dbReference>
<dbReference type="GO" id="GO:0006433">
    <property type="term" value="P:prolyl-tRNA aminoacylation"/>
    <property type="evidence" value="ECO:0007669"/>
    <property type="project" value="InterPro"/>
</dbReference>
<dbReference type="PRINTS" id="PR01046">
    <property type="entry name" value="TRNASYNTHPRO"/>
</dbReference>
<evidence type="ECO:0000256" key="5">
    <source>
        <dbReference type="ARBA" id="ARBA00022840"/>
    </source>
</evidence>
<evidence type="ECO:0000256" key="9">
    <source>
        <dbReference type="ARBA" id="ARBA00047671"/>
    </source>
</evidence>
<dbReference type="PROSITE" id="PS50862">
    <property type="entry name" value="AA_TRNA_LIGASE_II"/>
    <property type="match status" value="1"/>
</dbReference>
<evidence type="ECO:0000313" key="11">
    <source>
        <dbReference type="EMBL" id="HDQ88725.1"/>
    </source>
</evidence>
<organism evidence="11">
    <name type="scientific">candidate division WWE3 bacterium</name>
    <dbReference type="NCBI Taxonomy" id="2053526"/>
    <lineage>
        <taxon>Bacteria</taxon>
        <taxon>Katanobacteria</taxon>
    </lineage>
</organism>
<reference evidence="11" key="1">
    <citation type="journal article" date="2020" name="mSystems">
        <title>Genome- and Community-Level Interaction Insights into Carbon Utilization and Element Cycling Functions of Hydrothermarchaeota in Hydrothermal Sediment.</title>
        <authorList>
            <person name="Zhou Z."/>
            <person name="Liu Y."/>
            <person name="Xu W."/>
            <person name="Pan J."/>
            <person name="Luo Z.H."/>
            <person name="Li M."/>
        </authorList>
    </citation>
    <scope>NUCLEOTIDE SEQUENCE [LARGE SCALE GENOMIC DNA]</scope>
    <source>
        <strain evidence="11">SpSt-1219</strain>
    </source>
</reference>
<dbReference type="InterPro" id="IPR044140">
    <property type="entry name" value="ProRS_anticodon_short"/>
</dbReference>
<dbReference type="Gene3D" id="3.40.50.800">
    <property type="entry name" value="Anticodon-binding domain"/>
    <property type="match status" value="1"/>
</dbReference>
<dbReference type="InterPro" id="IPR045864">
    <property type="entry name" value="aa-tRNA-synth_II/BPL/LPL"/>
</dbReference>
<dbReference type="PANTHER" id="PTHR42753:SF2">
    <property type="entry name" value="PROLINE--TRNA LIGASE"/>
    <property type="match status" value="1"/>
</dbReference>
<feature type="non-terminal residue" evidence="11">
    <location>
        <position position="1"/>
    </location>
</feature>
<dbReference type="EMBL" id="DSDM01000067">
    <property type="protein sequence ID" value="HDQ88725.1"/>
    <property type="molecule type" value="Genomic_DNA"/>
</dbReference>
<evidence type="ECO:0000256" key="7">
    <source>
        <dbReference type="ARBA" id="ARBA00023146"/>
    </source>
</evidence>
<keyword evidence="3" id="KW-0436">Ligase</keyword>
<dbReference type="PANTHER" id="PTHR42753">
    <property type="entry name" value="MITOCHONDRIAL RIBOSOME PROTEIN L39/PROLYL-TRNA LIGASE FAMILY MEMBER"/>
    <property type="match status" value="1"/>
</dbReference>
<dbReference type="EC" id="6.1.1.15" evidence="1"/>
<proteinExistence type="predicted"/>
<dbReference type="Proteomes" id="UP000886066">
    <property type="component" value="Unassembled WGS sequence"/>
</dbReference>
<keyword evidence="6" id="KW-0648">Protein biosynthesis</keyword>
<dbReference type="InterPro" id="IPR006195">
    <property type="entry name" value="aa-tRNA-synth_II"/>
</dbReference>
<evidence type="ECO:0000256" key="3">
    <source>
        <dbReference type="ARBA" id="ARBA00022598"/>
    </source>
</evidence>
<evidence type="ECO:0000256" key="8">
    <source>
        <dbReference type="ARBA" id="ARBA00029731"/>
    </source>
</evidence>
<dbReference type="GO" id="GO:0005829">
    <property type="term" value="C:cytosol"/>
    <property type="evidence" value="ECO:0007669"/>
    <property type="project" value="TreeGrafter"/>
</dbReference>
<dbReference type="InterPro" id="IPR050062">
    <property type="entry name" value="Pro-tRNA_synthetase"/>
</dbReference>
<gene>
    <name evidence="11" type="ORF">ENN92_01095</name>
</gene>
<dbReference type="CDD" id="cd00861">
    <property type="entry name" value="ProRS_anticodon_short"/>
    <property type="match status" value="1"/>
</dbReference>
<dbReference type="InterPro" id="IPR002314">
    <property type="entry name" value="aa-tRNA-synt_IIb"/>
</dbReference>
<dbReference type="SUPFAM" id="SSF55681">
    <property type="entry name" value="Class II aaRS and biotin synthetases"/>
    <property type="match status" value="1"/>
</dbReference>
<accession>A0A7C1DPL4</accession>
<keyword evidence="7" id="KW-0030">Aminoacyl-tRNA synthetase</keyword>
<dbReference type="GO" id="GO:0004827">
    <property type="term" value="F:proline-tRNA ligase activity"/>
    <property type="evidence" value="ECO:0007669"/>
    <property type="project" value="UniProtKB-EC"/>
</dbReference>
<name>A0A7C1DPL4_UNCKA</name>
<evidence type="ECO:0000259" key="10">
    <source>
        <dbReference type="PROSITE" id="PS50862"/>
    </source>
</evidence>
<protein>
    <recommendedName>
        <fullName evidence="2">Proline--tRNA ligase</fullName>
        <ecNumber evidence="1">6.1.1.15</ecNumber>
    </recommendedName>
    <alternativeName>
        <fullName evidence="8">Prolyl-tRNA synthetase</fullName>
    </alternativeName>
</protein>
<evidence type="ECO:0000256" key="1">
    <source>
        <dbReference type="ARBA" id="ARBA00012831"/>
    </source>
</evidence>
<dbReference type="InterPro" id="IPR002316">
    <property type="entry name" value="Pro-tRNA-ligase_IIa"/>
</dbReference>
<dbReference type="Pfam" id="PF03129">
    <property type="entry name" value="HGTP_anticodon"/>
    <property type="match status" value="1"/>
</dbReference>
<evidence type="ECO:0000256" key="2">
    <source>
        <dbReference type="ARBA" id="ARBA00019110"/>
    </source>
</evidence>
<dbReference type="Pfam" id="PF00587">
    <property type="entry name" value="tRNA-synt_2b"/>
    <property type="match status" value="1"/>
</dbReference>
<comment type="catalytic activity">
    <reaction evidence="9">
        <text>tRNA(Pro) + L-proline + ATP = L-prolyl-tRNA(Pro) + AMP + diphosphate</text>
        <dbReference type="Rhea" id="RHEA:14305"/>
        <dbReference type="Rhea" id="RHEA-COMP:9700"/>
        <dbReference type="Rhea" id="RHEA-COMP:9702"/>
        <dbReference type="ChEBI" id="CHEBI:30616"/>
        <dbReference type="ChEBI" id="CHEBI:33019"/>
        <dbReference type="ChEBI" id="CHEBI:60039"/>
        <dbReference type="ChEBI" id="CHEBI:78442"/>
        <dbReference type="ChEBI" id="CHEBI:78532"/>
        <dbReference type="ChEBI" id="CHEBI:456215"/>
        <dbReference type="EC" id="6.1.1.15"/>
    </reaction>
</comment>
<evidence type="ECO:0000256" key="4">
    <source>
        <dbReference type="ARBA" id="ARBA00022741"/>
    </source>
</evidence>